<feature type="transmembrane region" description="Helical" evidence="1">
    <location>
        <begin position="176"/>
        <end position="194"/>
    </location>
</feature>
<keyword evidence="1" id="KW-1133">Transmembrane helix</keyword>
<evidence type="ECO:0000313" key="2">
    <source>
        <dbReference type="EMBL" id="CEM11081.1"/>
    </source>
</evidence>
<protein>
    <submittedName>
        <fullName evidence="2">Uncharacterized protein</fullName>
    </submittedName>
</protein>
<organism evidence="2">
    <name type="scientific">Chromera velia CCMP2878</name>
    <dbReference type="NCBI Taxonomy" id="1169474"/>
    <lineage>
        <taxon>Eukaryota</taxon>
        <taxon>Sar</taxon>
        <taxon>Alveolata</taxon>
        <taxon>Colpodellida</taxon>
        <taxon>Chromeraceae</taxon>
        <taxon>Chromera</taxon>
    </lineage>
</organism>
<dbReference type="VEuPathDB" id="CryptoDB:Cvel_16414"/>
<keyword evidence="1" id="KW-0472">Membrane</keyword>
<feature type="transmembrane region" description="Helical" evidence="1">
    <location>
        <begin position="68"/>
        <end position="84"/>
    </location>
</feature>
<proteinExistence type="predicted"/>
<name>A0A0G4FD50_9ALVE</name>
<accession>A0A0G4FD50</accession>
<feature type="transmembrane region" description="Helical" evidence="1">
    <location>
        <begin position="7"/>
        <end position="29"/>
    </location>
</feature>
<feature type="transmembrane region" description="Helical" evidence="1">
    <location>
        <begin position="132"/>
        <end position="155"/>
    </location>
</feature>
<feature type="transmembrane region" description="Helical" evidence="1">
    <location>
        <begin position="105"/>
        <end position="126"/>
    </location>
</feature>
<gene>
    <name evidence="2" type="ORF">Cvel_16414</name>
</gene>
<evidence type="ECO:0000256" key="1">
    <source>
        <dbReference type="SAM" id="Phobius"/>
    </source>
</evidence>
<dbReference type="AlphaFoldDB" id="A0A0G4FD50"/>
<keyword evidence="1" id="KW-0812">Transmembrane</keyword>
<dbReference type="EMBL" id="CDMZ01000290">
    <property type="protein sequence ID" value="CEM11081.1"/>
    <property type="molecule type" value="Genomic_DNA"/>
</dbReference>
<reference evidence="2" key="1">
    <citation type="submission" date="2014-11" db="EMBL/GenBank/DDBJ databases">
        <authorList>
            <person name="Otto D Thomas"/>
            <person name="Naeem Raeece"/>
        </authorList>
    </citation>
    <scope>NUCLEOTIDE SEQUENCE</scope>
</reference>
<sequence>MLSRQTLATLFVGLCTFFAWFIALSRLLFVDKFYDRAFALESTQNLETPFFEETFIKTISTSYYQRKYLFFAPHVAAAISWWNLSPLQMIQNLRRKYKWFHRWNGRLQMVALLIQIVTGTLLGLTAETTGVMWLSVMYGVAMAFVTVKAWWAAWTGDIVRHKYWATKLFGYSQAQGLQRVMTFVFSMMLMYGVWPYTYKDWPEDQKSPEAATRVFAKLFDDTFSTAIYGSIVLTEWYQSVAYEEELEARKQKTVKSN</sequence>